<protein>
    <submittedName>
        <fullName evidence="1">Uncharacterized protein</fullName>
    </submittedName>
</protein>
<keyword evidence="2" id="KW-1185">Reference proteome</keyword>
<sequence>MLSSLFTRRPAASDPDLFWTPPGTTVVQRYRNTLGPLEGAIVLVYTSASDRSSAYAAACLGCTYRAARNDHRARLGEAEAADLANTHAAHCRAINRGLPAISDDDTAVKIVRNRLGKLRPYGPSAYPVRLTDFLEDRVDLQRDDDFIKQAMFEIARTDRSFLKAAPAYSGDTGTRFLLQPPPPRK</sequence>
<name>A0ABU3AW84_9ACTN</name>
<accession>A0ABU3AW84</accession>
<proteinExistence type="predicted"/>
<evidence type="ECO:0000313" key="1">
    <source>
        <dbReference type="EMBL" id="MDT0614436.1"/>
    </source>
</evidence>
<comment type="caution">
    <text evidence="1">The sequence shown here is derived from an EMBL/GenBank/DDBJ whole genome shotgun (WGS) entry which is preliminary data.</text>
</comment>
<gene>
    <name evidence="1" type="ORF">RM812_30135</name>
</gene>
<dbReference type="Proteomes" id="UP001180724">
    <property type="component" value="Unassembled WGS sequence"/>
</dbReference>
<dbReference type="RefSeq" id="WP_311579298.1">
    <property type="nucleotide sequence ID" value="NZ_JAVRFH010000040.1"/>
</dbReference>
<dbReference type="EMBL" id="JAVRFH010000040">
    <property type="protein sequence ID" value="MDT0614436.1"/>
    <property type="molecule type" value="Genomic_DNA"/>
</dbReference>
<evidence type="ECO:0000313" key="2">
    <source>
        <dbReference type="Proteomes" id="UP001180724"/>
    </source>
</evidence>
<reference evidence="1" key="1">
    <citation type="submission" date="2024-05" db="EMBL/GenBank/DDBJ databases">
        <title>30 novel species of actinomycetes from the DSMZ collection.</title>
        <authorList>
            <person name="Nouioui I."/>
        </authorList>
    </citation>
    <scope>NUCLEOTIDE SEQUENCE</scope>
    <source>
        <strain evidence="1">DSM 40712</strain>
    </source>
</reference>
<organism evidence="1 2">
    <name type="scientific">Streptomyces lancefieldiae</name>
    <dbReference type="NCBI Taxonomy" id="3075520"/>
    <lineage>
        <taxon>Bacteria</taxon>
        <taxon>Bacillati</taxon>
        <taxon>Actinomycetota</taxon>
        <taxon>Actinomycetes</taxon>
        <taxon>Kitasatosporales</taxon>
        <taxon>Streptomycetaceae</taxon>
        <taxon>Streptomyces</taxon>
    </lineage>
</organism>